<dbReference type="AlphaFoldDB" id="X7FB70"/>
<dbReference type="GO" id="GO:0006099">
    <property type="term" value="P:tricarboxylic acid cycle"/>
    <property type="evidence" value="ECO:0007669"/>
    <property type="project" value="UniProtKB-UniRule"/>
</dbReference>
<keyword evidence="9 13" id="KW-0808">Transferase</keyword>
<dbReference type="NCBIfam" id="NF004309">
    <property type="entry name" value="PRK05704.1"/>
    <property type="match status" value="1"/>
</dbReference>
<comment type="similarity">
    <text evidence="4 13">Belongs to the 2-oxoacid dehydrogenase family.</text>
</comment>
<evidence type="ECO:0000259" key="16">
    <source>
        <dbReference type="PROSITE" id="PS51826"/>
    </source>
</evidence>
<dbReference type="OrthoDB" id="9805770at2"/>
<evidence type="ECO:0000256" key="7">
    <source>
        <dbReference type="ARBA" id="ARBA00019511"/>
    </source>
</evidence>
<evidence type="ECO:0000256" key="1">
    <source>
        <dbReference type="ARBA" id="ARBA00001938"/>
    </source>
</evidence>
<dbReference type="eggNOG" id="COG0508">
    <property type="taxonomic scope" value="Bacteria"/>
</dbReference>
<evidence type="ECO:0000256" key="4">
    <source>
        <dbReference type="ARBA" id="ARBA00007317"/>
    </source>
</evidence>
<dbReference type="PROSITE" id="PS51826">
    <property type="entry name" value="PSBD"/>
    <property type="match status" value="1"/>
</dbReference>
<dbReference type="SUPFAM" id="SSF51230">
    <property type="entry name" value="Single hybrid motif"/>
    <property type="match status" value="2"/>
</dbReference>
<dbReference type="PROSITE" id="PS50968">
    <property type="entry name" value="BIOTINYL_LIPOYL"/>
    <property type="match status" value="2"/>
</dbReference>
<dbReference type="InterPro" id="IPR011053">
    <property type="entry name" value="Single_hybrid_motif"/>
</dbReference>
<feature type="region of interest" description="Disordered" evidence="14">
    <location>
        <begin position="198"/>
        <end position="304"/>
    </location>
</feature>
<evidence type="ECO:0000256" key="9">
    <source>
        <dbReference type="ARBA" id="ARBA00022679"/>
    </source>
</evidence>
<dbReference type="InterPro" id="IPR003016">
    <property type="entry name" value="2-oxoA_DH_lipoyl-BS"/>
</dbReference>
<accession>X7FB70</accession>
<dbReference type="Pfam" id="PF00198">
    <property type="entry name" value="2-oxoacid_dh"/>
    <property type="match status" value="1"/>
</dbReference>
<feature type="region of interest" description="Disordered" evidence="14">
    <location>
        <begin position="79"/>
        <end position="126"/>
    </location>
</feature>
<sequence>MTEVRVPTLGESVTEATVATWFKKPGDSVAVDEMLCELETDKVTVEVPSPVAGTLSDIVAGEGETVGVDALLANISEGASAAPDEDKDADRGARASEPAGTARAAGDAAPTSKPSTSDGGGETKVMVPTLGESVSEATVATWFKKEGDSVAQDETLCELETDKVSVEVPAPAAGTLSKIIAPEGTTVQADAQLAVIAGGEGGGAQPSKPEADEPPAEGKGSQYAQPEAGNGGPGRSDVEDAPSAKKAMAEKGLNRDDVQGSGRDGRVMKEDVGRALAAASAPRAEAEASKAPRAPVAAEDAGREERVKMTRLRQTIARRLKDAQNTAAMLTTYNEVDMTEVMALRNEYKDLFEKKHGVRLGFMSFFTKACCHALKEVPEVNAEIDGTDIVYKNFVHMGIATGTPTGLVVPVIRDADSLSFAGIEKAIAEKGKRARDGKLSMAEMQGGTFTISNGGVYGSLMSSPILNPPQSGILGMHKIQQRPMVVDGRIEARPMMYLALSYDHRIVDGKGAVTFLVRVKEALEDPRRLLMDL</sequence>
<dbReference type="Pfam" id="PF02817">
    <property type="entry name" value="E3_binding"/>
    <property type="match status" value="1"/>
</dbReference>
<dbReference type="EMBL" id="JAME01000006">
    <property type="protein sequence ID" value="ETX29963.1"/>
    <property type="molecule type" value="Genomic_DNA"/>
</dbReference>
<proteinExistence type="inferred from homology"/>
<keyword evidence="18" id="KW-1185">Reference proteome</keyword>
<comment type="caution">
    <text evidence="17">The sequence shown here is derived from an EMBL/GenBank/DDBJ whole genome shotgun (WGS) entry which is preliminary data.</text>
</comment>
<dbReference type="STRING" id="1449351.RISW2_20150"/>
<evidence type="ECO:0000313" key="17">
    <source>
        <dbReference type="EMBL" id="ETX29963.1"/>
    </source>
</evidence>
<keyword evidence="10 13" id="KW-0450">Lipoyl</keyword>
<feature type="domain" description="Lipoyl-binding" evidence="15">
    <location>
        <begin position="122"/>
        <end position="197"/>
    </location>
</feature>
<dbReference type="SUPFAM" id="SSF47005">
    <property type="entry name" value="Peripheral subunit-binding domain of 2-oxo acid dehydrogenase complex"/>
    <property type="match status" value="1"/>
</dbReference>
<evidence type="ECO:0000256" key="8">
    <source>
        <dbReference type="ARBA" id="ARBA00022532"/>
    </source>
</evidence>
<dbReference type="GO" id="GO:0004149">
    <property type="term" value="F:dihydrolipoyllysine-residue succinyltransferase activity"/>
    <property type="evidence" value="ECO:0007669"/>
    <property type="project" value="UniProtKB-UniRule"/>
</dbReference>
<dbReference type="RefSeq" id="WP_043767745.1">
    <property type="nucleotide sequence ID" value="NZ_JAME01000006.1"/>
</dbReference>
<dbReference type="SUPFAM" id="SSF52777">
    <property type="entry name" value="CoA-dependent acyltransferases"/>
    <property type="match status" value="1"/>
</dbReference>
<comment type="function">
    <text evidence="2 13">E2 component of the 2-oxoglutarate dehydrogenase (OGDH) complex which catalyzes the second step in the conversion of 2-oxoglutarate to succinyl-CoA and CO(2).</text>
</comment>
<feature type="domain" description="Lipoyl-binding" evidence="15">
    <location>
        <begin position="1"/>
        <end position="76"/>
    </location>
</feature>
<dbReference type="InterPro" id="IPR001078">
    <property type="entry name" value="2-oxoacid_DH_actylTfrase"/>
</dbReference>
<dbReference type="UniPathway" id="UPA00868">
    <property type="reaction ID" value="UER00840"/>
</dbReference>
<evidence type="ECO:0000259" key="15">
    <source>
        <dbReference type="PROSITE" id="PS50968"/>
    </source>
</evidence>
<comment type="cofactor">
    <cofactor evidence="1">
        <name>(R)-lipoate</name>
        <dbReference type="ChEBI" id="CHEBI:83088"/>
    </cofactor>
</comment>
<dbReference type="GO" id="GO:0045252">
    <property type="term" value="C:oxoglutarate dehydrogenase complex"/>
    <property type="evidence" value="ECO:0007669"/>
    <property type="project" value="UniProtKB-UniRule"/>
</dbReference>
<dbReference type="GO" id="GO:0005829">
    <property type="term" value="C:cytosol"/>
    <property type="evidence" value="ECO:0007669"/>
    <property type="project" value="TreeGrafter"/>
</dbReference>
<dbReference type="Proteomes" id="UP000023430">
    <property type="component" value="Unassembled WGS sequence"/>
</dbReference>
<keyword evidence="11 13" id="KW-0012">Acyltransferase</keyword>
<evidence type="ECO:0000256" key="2">
    <source>
        <dbReference type="ARBA" id="ARBA00004052"/>
    </source>
</evidence>
<evidence type="ECO:0000256" key="5">
    <source>
        <dbReference type="ARBA" id="ARBA00011666"/>
    </source>
</evidence>
<name>X7FB70_9RHOB</name>
<dbReference type="InterPro" id="IPR050537">
    <property type="entry name" value="2-oxoacid_dehydrogenase"/>
</dbReference>
<dbReference type="PANTHER" id="PTHR43416:SF5">
    <property type="entry name" value="DIHYDROLIPOYLLYSINE-RESIDUE SUCCINYLTRANSFERASE COMPONENT OF 2-OXOGLUTARATE DEHYDROGENASE COMPLEX, MITOCHONDRIAL"/>
    <property type="match status" value="1"/>
</dbReference>
<evidence type="ECO:0000256" key="11">
    <source>
        <dbReference type="ARBA" id="ARBA00023315"/>
    </source>
</evidence>
<evidence type="ECO:0000256" key="6">
    <source>
        <dbReference type="ARBA" id="ARBA00012945"/>
    </source>
</evidence>
<dbReference type="InterPro" id="IPR000089">
    <property type="entry name" value="Biotin_lipoyl"/>
</dbReference>
<evidence type="ECO:0000256" key="10">
    <source>
        <dbReference type="ARBA" id="ARBA00022823"/>
    </source>
</evidence>
<comment type="pathway">
    <text evidence="3 13">Amino-acid degradation; L-lysine degradation via saccharopine pathway; glutaryl-CoA from L-lysine: step 6/6.</text>
</comment>
<dbReference type="PANTHER" id="PTHR43416">
    <property type="entry name" value="DIHYDROLIPOYLLYSINE-RESIDUE SUCCINYLTRANSFERASE COMPONENT OF 2-OXOGLUTARATE DEHYDROGENASE COMPLEX, MITOCHONDRIAL-RELATED"/>
    <property type="match status" value="1"/>
</dbReference>
<reference evidence="17 18" key="1">
    <citation type="submission" date="2014-01" db="EMBL/GenBank/DDBJ databases">
        <title>Roseivivax isoporae LMG 25204 Genome Sequencing.</title>
        <authorList>
            <person name="Lai Q."/>
            <person name="Li G."/>
            <person name="Shao Z."/>
        </authorList>
    </citation>
    <scope>NUCLEOTIDE SEQUENCE [LARGE SCALE GENOMIC DNA]</scope>
    <source>
        <strain evidence="17 18">LMG 25204</strain>
    </source>
</reference>
<evidence type="ECO:0000256" key="13">
    <source>
        <dbReference type="RuleBase" id="RU361138"/>
    </source>
</evidence>
<organism evidence="17 18">
    <name type="scientific">Roseivivax isoporae LMG 25204</name>
    <dbReference type="NCBI Taxonomy" id="1449351"/>
    <lineage>
        <taxon>Bacteria</taxon>
        <taxon>Pseudomonadati</taxon>
        <taxon>Pseudomonadota</taxon>
        <taxon>Alphaproteobacteria</taxon>
        <taxon>Rhodobacterales</taxon>
        <taxon>Roseobacteraceae</taxon>
        <taxon>Roseivivax</taxon>
    </lineage>
</organism>
<comment type="catalytic activity">
    <reaction evidence="12 13">
        <text>N(6)-[(R)-dihydrolipoyl]-L-lysyl-[protein] + succinyl-CoA = N(6)-[(R)-S(8)-succinyldihydrolipoyl]-L-lysyl-[protein] + CoA</text>
        <dbReference type="Rhea" id="RHEA:15213"/>
        <dbReference type="Rhea" id="RHEA-COMP:10475"/>
        <dbReference type="Rhea" id="RHEA-COMP:20092"/>
        <dbReference type="ChEBI" id="CHEBI:57287"/>
        <dbReference type="ChEBI" id="CHEBI:57292"/>
        <dbReference type="ChEBI" id="CHEBI:83100"/>
        <dbReference type="ChEBI" id="CHEBI:83120"/>
        <dbReference type="EC" id="2.3.1.61"/>
    </reaction>
</comment>
<evidence type="ECO:0000256" key="14">
    <source>
        <dbReference type="SAM" id="MobiDB-lite"/>
    </source>
</evidence>
<dbReference type="Gene3D" id="3.30.559.10">
    <property type="entry name" value="Chloramphenicol acetyltransferase-like domain"/>
    <property type="match status" value="1"/>
</dbReference>
<feature type="compositionally biased region" description="Low complexity" evidence="14">
    <location>
        <begin position="98"/>
        <end position="111"/>
    </location>
</feature>
<dbReference type="CDD" id="cd06849">
    <property type="entry name" value="lipoyl_domain"/>
    <property type="match status" value="2"/>
</dbReference>
<dbReference type="NCBIfam" id="TIGR01347">
    <property type="entry name" value="sucB"/>
    <property type="match status" value="1"/>
</dbReference>
<keyword evidence="8 13" id="KW-0816">Tricarboxylic acid cycle</keyword>
<evidence type="ECO:0000256" key="12">
    <source>
        <dbReference type="ARBA" id="ARBA00052761"/>
    </source>
</evidence>
<dbReference type="InterPro" id="IPR023213">
    <property type="entry name" value="CAT-like_dom_sf"/>
</dbReference>
<dbReference type="EC" id="2.3.1.61" evidence="6 13"/>
<evidence type="ECO:0000256" key="3">
    <source>
        <dbReference type="ARBA" id="ARBA00005145"/>
    </source>
</evidence>
<protein>
    <recommendedName>
        <fullName evidence="7 13">Dihydrolipoyllysine-residue succinyltransferase component of 2-oxoglutarate dehydrogenase complex</fullName>
        <ecNumber evidence="6 13">2.3.1.61</ecNumber>
    </recommendedName>
    <alternativeName>
        <fullName evidence="13">2-oxoglutarate dehydrogenase complex component E2</fullName>
    </alternativeName>
</protein>
<feature type="compositionally biased region" description="Basic and acidic residues" evidence="14">
    <location>
        <begin position="247"/>
        <end position="273"/>
    </location>
</feature>
<dbReference type="InterPro" id="IPR004167">
    <property type="entry name" value="PSBD"/>
</dbReference>
<dbReference type="Gene3D" id="2.40.50.100">
    <property type="match status" value="2"/>
</dbReference>
<dbReference type="InterPro" id="IPR006255">
    <property type="entry name" value="SucB"/>
</dbReference>
<comment type="subunit">
    <text evidence="5">Forms a 24-polypeptide structural core with octahedral symmetry. Part of the 2-oxoglutarate dehydrogenase (OGDH) complex composed of E1 (2-oxoglutarate dehydrogenase), E2 (dihydrolipoamide succinyltransferase) and E3 (dihydrolipoamide dehydrogenase); the complex contains multiple copies of the three enzymatic components (E1, E2 and E3).</text>
</comment>
<dbReference type="InterPro" id="IPR036625">
    <property type="entry name" value="E3-bd_dom_sf"/>
</dbReference>
<dbReference type="PROSITE" id="PS00189">
    <property type="entry name" value="LIPOYL"/>
    <property type="match status" value="1"/>
</dbReference>
<dbReference type="Gene3D" id="4.10.320.10">
    <property type="entry name" value="E3-binding domain"/>
    <property type="match status" value="1"/>
</dbReference>
<feature type="domain" description="Peripheral subunit-binding (PSBD)" evidence="16">
    <location>
        <begin position="239"/>
        <end position="276"/>
    </location>
</feature>
<dbReference type="Pfam" id="PF00364">
    <property type="entry name" value="Biotin_lipoyl"/>
    <property type="match status" value="2"/>
</dbReference>
<dbReference type="PATRIC" id="fig|1449351.3.peg.1158"/>
<dbReference type="FunFam" id="3.30.559.10:FF:000007">
    <property type="entry name" value="Dihydrolipoamide acetyltransferase component of pyruvate dehydrogenase complex"/>
    <property type="match status" value="1"/>
</dbReference>
<evidence type="ECO:0000313" key="18">
    <source>
        <dbReference type="Proteomes" id="UP000023430"/>
    </source>
</evidence>
<feature type="compositionally biased region" description="Low complexity" evidence="14">
    <location>
        <begin position="274"/>
        <end position="283"/>
    </location>
</feature>
<gene>
    <name evidence="17" type="ORF">RISW2_20150</name>
</gene>
<dbReference type="GO" id="GO:0033512">
    <property type="term" value="P:L-lysine catabolic process to acetyl-CoA via saccharopine"/>
    <property type="evidence" value="ECO:0007669"/>
    <property type="project" value="UniProtKB-UniRule"/>
</dbReference>